<name>A0ABD6EZH8_9BILA</name>
<accession>A0ABD6EZH8</accession>
<protein>
    <submittedName>
        <fullName evidence="1">Uncharacterized protein</fullName>
    </submittedName>
</protein>
<comment type="caution">
    <text evidence="1">The sequence shown here is derived from an EMBL/GenBank/DDBJ whole genome shotgun (WGS) entry which is preliminary data.</text>
</comment>
<evidence type="ECO:0000313" key="1">
    <source>
        <dbReference type="EMBL" id="MFH4982931.1"/>
    </source>
</evidence>
<sequence length="67" mass="7290">MNCEDCWPSRNSAGNPTSLSLSADGFINHPLRKKFSSSLIYKMGVISAYVQPTTKTTDTNHSAVEIA</sequence>
<dbReference type="Proteomes" id="UP001608902">
    <property type="component" value="Unassembled WGS sequence"/>
</dbReference>
<organism evidence="1 2">
    <name type="scientific">Gnathostoma spinigerum</name>
    <dbReference type="NCBI Taxonomy" id="75299"/>
    <lineage>
        <taxon>Eukaryota</taxon>
        <taxon>Metazoa</taxon>
        <taxon>Ecdysozoa</taxon>
        <taxon>Nematoda</taxon>
        <taxon>Chromadorea</taxon>
        <taxon>Rhabditida</taxon>
        <taxon>Spirurina</taxon>
        <taxon>Gnathostomatomorpha</taxon>
        <taxon>Gnathostomatoidea</taxon>
        <taxon>Gnathostomatidae</taxon>
        <taxon>Gnathostoma</taxon>
    </lineage>
</organism>
<reference evidence="1 2" key="1">
    <citation type="submission" date="2024-08" db="EMBL/GenBank/DDBJ databases">
        <title>Gnathostoma spinigerum genome.</title>
        <authorList>
            <person name="Gonzalez-Bertolin B."/>
            <person name="Monzon S."/>
            <person name="Zaballos A."/>
            <person name="Jimenez P."/>
            <person name="Dekumyoy P."/>
            <person name="Varona S."/>
            <person name="Cuesta I."/>
            <person name="Sumanam S."/>
            <person name="Adisakwattana P."/>
            <person name="Gasser R.B."/>
            <person name="Hernandez-Gonzalez A."/>
            <person name="Young N.D."/>
            <person name="Perteguer M.J."/>
        </authorList>
    </citation>
    <scope>NUCLEOTIDE SEQUENCE [LARGE SCALE GENOMIC DNA]</scope>
    <source>
        <strain evidence="1">AL3</strain>
        <tissue evidence="1">Liver</tissue>
    </source>
</reference>
<dbReference type="AlphaFoldDB" id="A0ABD6EZH8"/>
<keyword evidence="2" id="KW-1185">Reference proteome</keyword>
<proteinExistence type="predicted"/>
<dbReference type="EMBL" id="JBGFUD010010490">
    <property type="protein sequence ID" value="MFH4982931.1"/>
    <property type="molecule type" value="Genomic_DNA"/>
</dbReference>
<evidence type="ECO:0000313" key="2">
    <source>
        <dbReference type="Proteomes" id="UP001608902"/>
    </source>
</evidence>
<gene>
    <name evidence="1" type="ORF">AB6A40_009640</name>
</gene>